<dbReference type="GO" id="GO:0005737">
    <property type="term" value="C:cytoplasm"/>
    <property type="evidence" value="ECO:0007669"/>
    <property type="project" value="TreeGrafter"/>
</dbReference>
<dbReference type="InterPro" id="IPR006287">
    <property type="entry name" value="DJ-1"/>
</dbReference>
<evidence type="ECO:0000259" key="1">
    <source>
        <dbReference type="Pfam" id="PF01965"/>
    </source>
</evidence>
<dbReference type="RefSeq" id="WP_070110422.1">
    <property type="nucleotide sequence ID" value="NZ_LZFO01000019.1"/>
</dbReference>
<dbReference type="InterPro" id="IPR050325">
    <property type="entry name" value="Prot/Nucl_acid_deglycase"/>
</dbReference>
<dbReference type="STRING" id="1121290.CLAOCE_14390"/>
<accession>A0A1E8EY60</accession>
<gene>
    <name evidence="2" type="primary">yajL</name>
    <name evidence="2" type="ORF">CLOACE_14390</name>
</gene>
<proteinExistence type="predicted"/>
<dbReference type="PANTHER" id="PTHR48094:SF12">
    <property type="entry name" value="PARKINSON DISEASE PROTEIN 7 HOMOLOG"/>
    <property type="match status" value="1"/>
</dbReference>
<dbReference type="PANTHER" id="PTHR48094">
    <property type="entry name" value="PROTEIN/NUCLEIC ACID DEGLYCASE DJ-1-RELATED"/>
    <property type="match status" value="1"/>
</dbReference>
<dbReference type="OrthoDB" id="9800516at2"/>
<organism evidence="2 3">
    <name type="scientific">Clostridium acetireducens DSM 10703</name>
    <dbReference type="NCBI Taxonomy" id="1121290"/>
    <lineage>
        <taxon>Bacteria</taxon>
        <taxon>Bacillati</taxon>
        <taxon>Bacillota</taxon>
        <taxon>Clostridia</taxon>
        <taxon>Eubacteriales</taxon>
        <taxon>Clostridiaceae</taxon>
        <taxon>Clostridium</taxon>
    </lineage>
</organism>
<dbReference type="Gene3D" id="3.40.50.880">
    <property type="match status" value="1"/>
</dbReference>
<dbReference type="CDD" id="cd03135">
    <property type="entry name" value="GATase1_DJ-1"/>
    <property type="match status" value="1"/>
</dbReference>
<dbReference type="PATRIC" id="fig|1121290.3.peg.1423"/>
<dbReference type="InterPro" id="IPR029062">
    <property type="entry name" value="Class_I_gatase-like"/>
</dbReference>
<protein>
    <submittedName>
        <fullName evidence="2">Chaperone protein YajL</fullName>
    </submittedName>
</protein>
<dbReference type="Proteomes" id="UP000175744">
    <property type="component" value="Unassembled WGS sequence"/>
</dbReference>
<keyword evidence="3" id="KW-1185">Reference proteome</keyword>
<dbReference type="InterPro" id="IPR002818">
    <property type="entry name" value="DJ-1/PfpI"/>
</dbReference>
<dbReference type="Pfam" id="PF01965">
    <property type="entry name" value="DJ-1_PfpI"/>
    <property type="match status" value="1"/>
</dbReference>
<feature type="domain" description="DJ-1/PfpI" evidence="1">
    <location>
        <begin position="2"/>
        <end position="164"/>
    </location>
</feature>
<comment type="caution">
    <text evidence="2">The sequence shown here is derived from an EMBL/GenBank/DDBJ whole genome shotgun (WGS) entry which is preliminary data.</text>
</comment>
<evidence type="ECO:0000313" key="3">
    <source>
        <dbReference type="Proteomes" id="UP000175744"/>
    </source>
</evidence>
<dbReference type="AlphaFoldDB" id="A0A1E8EY60"/>
<reference evidence="2 3" key="1">
    <citation type="submission" date="2016-06" db="EMBL/GenBank/DDBJ databases">
        <title>Genome sequence of Clostridium acetireducens DSM 10703.</title>
        <authorList>
            <person name="Poehlein A."/>
            <person name="Fluechter S."/>
            <person name="Duerre P."/>
            <person name="Daniel R."/>
        </authorList>
    </citation>
    <scope>NUCLEOTIDE SEQUENCE [LARGE SCALE GENOMIC DNA]</scope>
    <source>
        <strain evidence="2 3">DSM 10703</strain>
    </source>
</reference>
<dbReference type="SUPFAM" id="SSF52317">
    <property type="entry name" value="Class I glutamine amidotransferase-like"/>
    <property type="match status" value="1"/>
</dbReference>
<dbReference type="NCBIfam" id="TIGR01383">
    <property type="entry name" value="not_thiJ"/>
    <property type="match status" value="1"/>
</dbReference>
<sequence>MKKAVVLFAEGFEEIEGLTVVDVLRRAGVLCDMCSVSSNKEVVGAHNIPIKTDITFDNANFDEYEAIIMPGGIPGSTNLRDNNKVLDKVRDFNNKGKIVAAMCAAPIVLVAAGVVAERTITAYPGIEKELGNVNYSEEIVVQDGNIITSRGPATAIYFALKILQNLSGREVAENIKEGMLVNLIEK</sequence>
<evidence type="ECO:0000313" key="2">
    <source>
        <dbReference type="EMBL" id="OFI05894.1"/>
    </source>
</evidence>
<name>A0A1E8EY60_9CLOT</name>
<dbReference type="EMBL" id="LZFO01000019">
    <property type="protein sequence ID" value="OFI05894.1"/>
    <property type="molecule type" value="Genomic_DNA"/>
</dbReference>